<evidence type="ECO:0000313" key="1">
    <source>
        <dbReference type="EMBL" id="MEQ2179216.1"/>
    </source>
</evidence>
<organism evidence="1 2">
    <name type="scientific">Goodea atripinnis</name>
    <dbReference type="NCBI Taxonomy" id="208336"/>
    <lineage>
        <taxon>Eukaryota</taxon>
        <taxon>Metazoa</taxon>
        <taxon>Chordata</taxon>
        <taxon>Craniata</taxon>
        <taxon>Vertebrata</taxon>
        <taxon>Euteleostomi</taxon>
        <taxon>Actinopterygii</taxon>
        <taxon>Neopterygii</taxon>
        <taxon>Teleostei</taxon>
        <taxon>Neoteleostei</taxon>
        <taxon>Acanthomorphata</taxon>
        <taxon>Ovalentaria</taxon>
        <taxon>Atherinomorphae</taxon>
        <taxon>Cyprinodontiformes</taxon>
        <taxon>Goodeidae</taxon>
        <taxon>Goodea</taxon>
    </lineage>
</organism>
<name>A0ABV0P6Y0_9TELE</name>
<feature type="non-terminal residue" evidence="1">
    <location>
        <position position="1"/>
    </location>
</feature>
<keyword evidence="2" id="KW-1185">Reference proteome</keyword>
<protein>
    <submittedName>
        <fullName evidence="1">Uncharacterized protein</fullName>
    </submittedName>
</protein>
<evidence type="ECO:0000313" key="2">
    <source>
        <dbReference type="Proteomes" id="UP001476798"/>
    </source>
</evidence>
<sequence>GLQVLLEILEKRESRVLAVMEVQDRGVMITTAPQDPRACLDNWAFQDLKEPLAPQAIRVHQASWVFLGTLERRDRKEMMGPKVKQAPQGSHRTNVLQESLVKWASRDLGDLLAIQAQKVTPGTEVFQLLVLKARLEKLDFQVFLGNGGLRGPKVLLETLVCQGSLVKECVLPQVIKATQVLQGTSTSLPQRAHLDYGALLASPDSLHHEVRTT</sequence>
<gene>
    <name evidence="1" type="ORF">GOODEAATRI_022314</name>
</gene>
<proteinExistence type="predicted"/>
<comment type="caution">
    <text evidence="1">The sequence shown here is derived from an EMBL/GenBank/DDBJ whole genome shotgun (WGS) entry which is preliminary data.</text>
</comment>
<dbReference type="Proteomes" id="UP001476798">
    <property type="component" value="Unassembled WGS sequence"/>
</dbReference>
<reference evidence="1 2" key="1">
    <citation type="submission" date="2021-06" db="EMBL/GenBank/DDBJ databases">
        <authorList>
            <person name="Palmer J.M."/>
        </authorList>
    </citation>
    <scope>NUCLEOTIDE SEQUENCE [LARGE SCALE GENOMIC DNA]</scope>
    <source>
        <strain evidence="1 2">GA_2019</strain>
        <tissue evidence="1">Muscle</tissue>
    </source>
</reference>
<accession>A0ABV0P6Y0</accession>
<dbReference type="EMBL" id="JAHRIO010062241">
    <property type="protein sequence ID" value="MEQ2179216.1"/>
    <property type="molecule type" value="Genomic_DNA"/>
</dbReference>